<protein>
    <submittedName>
        <fullName evidence="1">Uncharacterized protein</fullName>
    </submittedName>
</protein>
<evidence type="ECO:0000313" key="1">
    <source>
        <dbReference type="EMBL" id="GAA1671478.1"/>
    </source>
</evidence>
<dbReference type="Proteomes" id="UP001500618">
    <property type="component" value="Unassembled WGS sequence"/>
</dbReference>
<dbReference type="EMBL" id="BAAANY010000008">
    <property type="protein sequence ID" value="GAA1671478.1"/>
    <property type="molecule type" value="Genomic_DNA"/>
</dbReference>
<organism evidence="1 2">
    <name type="scientific">Fodinicola feengrottensis</name>
    <dbReference type="NCBI Taxonomy" id="435914"/>
    <lineage>
        <taxon>Bacteria</taxon>
        <taxon>Bacillati</taxon>
        <taxon>Actinomycetota</taxon>
        <taxon>Actinomycetes</taxon>
        <taxon>Mycobacteriales</taxon>
        <taxon>Fodinicola</taxon>
    </lineage>
</organism>
<keyword evidence="2" id="KW-1185">Reference proteome</keyword>
<reference evidence="2" key="1">
    <citation type="journal article" date="2019" name="Int. J. Syst. Evol. Microbiol.">
        <title>The Global Catalogue of Microorganisms (GCM) 10K type strain sequencing project: providing services to taxonomists for standard genome sequencing and annotation.</title>
        <authorList>
            <consortium name="The Broad Institute Genomics Platform"/>
            <consortium name="The Broad Institute Genome Sequencing Center for Infectious Disease"/>
            <person name="Wu L."/>
            <person name="Ma J."/>
        </authorList>
    </citation>
    <scope>NUCLEOTIDE SEQUENCE [LARGE SCALE GENOMIC DNA]</scope>
    <source>
        <strain evidence="2">JCM 14718</strain>
    </source>
</reference>
<comment type="caution">
    <text evidence="1">The sequence shown here is derived from an EMBL/GenBank/DDBJ whole genome shotgun (WGS) entry which is preliminary data.</text>
</comment>
<proteinExistence type="predicted"/>
<evidence type="ECO:0000313" key="2">
    <source>
        <dbReference type="Proteomes" id="UP001500618"/>
    </source>
</evidence>
<accession>A0ABP4SKQ5</accession>
<gene>
    <name evidence="1" type="ORF">GCM10009765_21110</name>
</gene>
<sequence>MPLLTYRQSGGTPPPDAEALEVHADGTYRLWRTIDRASRPPSPVGRFAGRLDEPQHSAVRAAVDACGHAEPVSLTPPRGAAKDRVTIGARSSEWGDDQGPPAPWDALATLLHELLGTLTASPSAAITLRQHDGELALVRLGPDDLELDLSGANVRAVSWQDGSPVDEWKAPVGGPRSAVTGAGWTFPLPFGHPFSGTVTAHADDVLAFDGEFWRACSVSVRDSDRILRPVQAAGLR</sequence>
<name>A0ABP4SKQ5_9ACTN</name>
<dbReference type="RefSeq" id="WP_344309357.1">
    <property type="nucleotide sequence ID" value="NZ_BAAANY010000008.1"/>
</dbReference>